<dbReference type="InterPro" id="IPR036388">
    <property type="entry name" value="WH-like_DNA-bd_sf"/>
</dbReference>
<dbReference type="Pfam" id="PF13280">
    <property type="entry name" value="WYL"/>
    <property type="match status" value="1"/>
</dbReference>
<dbReference type="AlphaFoldDB" id="A0A4R4URN3"/>
<dbReference type="InterPro" id="IPR026881">
    <property type="entry name" value="WYL_dom"/>
</dbReference>
<dbReference type="EMBL" id="SMKV01000006">
    <property type="protein sequence ID" value="TDC94711.1"/>
    <property type="molecule type" value="Genomic_DNA"/>
</dbReference>
<evidence type="ECO:0000256" key="2">
    <source>
        <dbReference type="ARBA" id="ARBA00023163"/>
    </source>
</evidence>
<dbReference type="InterPro" id="IPR028349">
    <property type="entry name" value="PafC-like"/>
</dbReference>
<name>A0A4R4URN3_9PSEU</name>
<dbReference type="OrthoDB" id="3171994at2"/>
<evidence type="ECO:0000313" key="4">
    <source>
        <dbReference type="EMBL" id="TDC94711.1"/>
    </source>
</evidence>
<dbReference type="InterPro" id="IPR013196">
    <property type="entry name" value="HTH_11"/>
</dbReference>
<evidence type="ECO:0000259" key="3">
    <source>
        <dbReference type="PROSITE" id="PS51000"/>
    </source>
</evidence>
<proteinExistence type="predicted"/>
<dbReference type="InterPro" id="IPR036390">
    <property type="entry name" value="WH_DNA-bd_sf"/>
</dbReference>
<reference evidence="4 5" key="1">
    <citation type="submission" date="2019-03" db="EMBL/GenBank/DDBJ databases">
        <title>Draft genome sequences of novel Actinobacteria.</title>
        <authorList>
            <person name="Sahin N."/>
            <person name="Ay H."/>
            <person name="Saygin H."/>
        </authorList>
    </citation>
    <scope>NUCLEOTIDE SEQUENCE [LARGE SCALE GENOMIC DNA]</scope>
    <source>
        <strain evidence="4 5">16K404</strain>
    </source>
</reference>
<dbReference type="InterPro" id="IPR057727">
    <property type="entry name" value="WCX_dom"/>
</dbReference>
<comment type="caution">
    <text evidence="4">The sequence shown here is derived from an EMBL/GenBank/DDBJ whole genome shotgun (WGS) entry which is preliminary data.</text>
</comment>
<dbReference type="Pfam" id="PF25583">
    <property type="entry name" value="WCX"/>
    <property type="match status" value="1"/>
</dbReference>
<keyword evidence="5" id="KW-1185">Reference proteome</keyword>
<dbReference type="PROSITE" id="PS52050">
    <property type="entry name" value="WYL"/>
    <property type="match status" value="1"/>
</dbReference>
<feature type="domain" description="HTH deoR-type" evidence="3">
    <location>
        <begin position="2"/>
        <end position="67"/>
    </location>
</feature>
<dbReference type="PANTHER" id="PTHR34580">
    <property type="match status" value="1"/>
</dbReference>
<sequence>MRAARLVSLLCLLQVRGSMNGPELARELEVSERTVARDVLALAEAGVPVYAERGRGGGYRLLGGYRSKLNGLHREEAEALFLSGVPGAAVDMGLGEAVEAARLKAAAALAPPFQDAPQRVGQRFHLDAPRWFREAETPALLAEIGRAVWRDLSITVGYQRGERLVRRELEPHGLVLKAGVWYLAARCDGTFRTYRVDRFREVSEGEEFVRDETFDLAAFWDRTAEEFSRSLLTLDVEVRLSPTGLRRLRGTVDGPAAAEAEAAAGEPDEHGWVRTTFRAESLQVAFSQILALGPEAEVLAPEPLRQDLASAAERFAALYR</sequence>
<dbReference type="SUPFAM" id="SSF46785">
    <property type="entry name" value="Winged helix' DNA-binding domain"/>
    <property type="match status" value="1"/>
</dbReference>
<dbReference type="PANTHER" id="PTHR34580:SF1">
    <property type="entry name" value="PROTEIN PAFC"/>
    <property type="match status" value="1"/>
</dbReference>
<dbReference type="RefSeq" id="WP_132620639.1">
    <property type="nucleotide sequence ID" value="NZ_SMKV01000006.1"/>
</dbReference>
<dbReference type="PIRSF" id="PIRSF016838">
    <property type="entry name" value="PafC"/>
    <property type="match status" value="1"/>
</dbReference>
<dbReference type="InterPro" id="IPR051534">
    <property type="entry name" value="CBASS_pafABC_assoc_protein"/>
</dbReference>
<dbReference type="InterPro" id="IPR001034">
    <property type="entry name" value="DeoR_HTH"/>
</dbReference>
<organism evidence="4 5">
    <name type="scientific">Saccharopolyspora aridisoli</name>
    <dbReference type="NCBI Taxonomy" id="2530385"/>
    <lineage>
        <taxon>Bacteria</taxon>
        <taxon>Bacillati</taxon>
        <taxon>Actinomycetota</taxon>
        <taxon>Actinomycetes</taxon>
        <taxon>Pseudonocardiales</taxon>
        <taxon>Pseudonocardiaceae</taxon>
        <taxon>Saccharopolyspora</taxon>
    </lineage>
</organism>
<evidence type="ECO:0000256" key="1">
    <source>
        <dbReference type="ARBA" id="ARBA00023015"/>
    </source>
</evidence>
<dbReference type="Gene3D" id="1.10.10.10">
    <property type="entry name" value="Winged helix-like DNA-binding domain superfamily/Winged helix DNA-binding domain"/>
    <property type="match status" value="1"/>
</dbReference>
<evidence type="ECO:0000313" key="5">
    <source>
        <dbReference type="Proteomes" id="UP000294744"/>
    </source>
</evidence>
<keyword evidence="1" id="KW-0805">Transcription regulation</keyword>
<keyword evidence="2" id="KW-0804">Transcription</keyword>
<dbReference type="Pfam" id="PF08279">
    <property type="entry name" value="HTH_11"/>
    <property type="match status" value="1"/>
</dbReference>
<gene>
    <name evidence="4" type="ORF">E1161_06510</name>
</gene>
<dbReference type="PROSITE" id="PS51000">
    <property type="entry name" value="HTH_DEOR_2"/>
    <property type="match status" value="1"/>
</dbReference>
<dbReference type="GO" id="GO:0003700">
    <property type="term" value="F:DNA-binding transcription factor activity"/>
    <property type="evidence" value="ECO:0007669"/>
    <property type="project" value="InterPro"/>
</dbReference>
<protein>
    <submittedName>
        <fullName evidence="4">Transcriptional regulator</fullName>
    </submittedName>
</protein>
<accession>A0A4R4URN3</accession>
<dbReference type="Proteomes" id="UP000294744">
    <property type="component" value="Unassembled WGS sequence"/>
</dbReference>